<name>A0ABR3SHS5_9PEZI</name>
<protein>
    <submittedName>
        <fullName evidence="1">Uncharacterized protein</fullName>
    </submittedName>
</protein>
<dbReference type="EMBL" id="JAJVDC020000153">
    <property type="protein sequence ID" value="KAL1621332.1"/>
    <property type="molecule type" value="Genomic_DNA"/>
</dbReference>
<reference evidence="1 2" key="1">
    <citation type="submission" date="2024-02" db="EMBL/GenBank/DDBJ databases">
        <title>De novo assembly and annotation of 12 fungi associated with fruit tree decline syndrome in Ontario, Canada.</title>
        <authorList>
            <person name="Sulman M."/>
            <person name="Ellouze W."/>
            <person name="Ilyukhin E."/>
        </authorList>
    </citation>
    <scope>NUCLEOTIDE SEQUENCE [LARGE SCALE GENOMIC DNA]</scope>
    <source>
        <strain evidence="1 2">M1-105</strain>
    </source>
</reference>
<comment type="caution">
    <text evidence="1">The sequence shown here is derived from an EMBL/GenBank/DDBJ whole genome shotgun (WGS) entry which is preliminary data.</text>
</comment>
<gene>
    <name evidence="1" type="ORF">SLS56_009272</name>
</gene>
<feature type="non-terminal residue" evidence="1">
    <location>
        <position position="1"/>
    </location>
</feature>
<dbReference type="Proteomes" id="UP001521116">
    <property type="component" value="Unassembled WGS sequence"/>
</dbReference>
<evidence type="ECO:0000313" key="1">
    <source>
        <dbReference type="EMBL" id="KAL1621332.1"/>
    </source>
</evidence>
<proteinExistence type="predicted"/>
<organism evidence="1 2">
    <name type="scientific">Neofusicoccum ribis</name>
    <dbReference type="NCBI Taxonomy" id="45134"/>
    <lineage>
        <taxon>Eukaryota</taxon>
        <taxon>Fungi</taxon>
        <taxon>Dikarya</taxon>
        <taxon>Ascomycota</taxon>
        <taxon>Pezizomycotina</taxon>
        <taxon>Dothideomycetes</taxon>
        <taxon>Dothideomycetes incertae sedis</taxon>
        <taxon>Botryosphaeriales</taxon>
        <taxon>Botryosphaeriaceae</taxon>
        <taxon>Neofusicoccum</taxon>
    </lineage>
</organism>
<keyword evidence="2" id="KW-1185">Reference proteome</keyword>
<accession>A0ABR3SHS5</accession>
<sequence>LLKKYSSELEEEAGESLQFLAARLIRWKARAVADLVKEKHVTRKDIEANDQSDLGHTVSIWKSRGNPIFEEEDSDEEDQTAIQEEILETLAPVKDFLLNGAAFENLITDFEIFVRSRPQNQQQLAVVEETDKDKSTEVFDLPQDCSLDCRSSFVEQLYTFVPLQTFLSRIGAAEPPLEPEKERICGKRLYDDYAELRMGALKDLREKLSLYEKPKGRRWLSA</sequence>
<evidence type="ECO:0000313" key="2">
    <source>
        <dbReference type="Proteomes" id="UP001521116"/>
    </source>
</evidence>